<dbReference type="InParanoid" id="A2DIA3"/>
<gene>
    <name evidence="2" type="ORF">TVAG_130070</name>
</gene>
<evidence type="ECO:0000313" key="3">
    <source>
        <dbReference type="Proteomes" id="UP000001542"/>
    </source>
</evidence>
<reference evidence="2" key="1">
    <citation type="submission" date="2006-10" db="EMBL/GenBank/DDBJ databases">
        <authorList>
            <person name="Amadeo P."/>
            <person name="Zhao Q."/>
            <person name="Wortman J."/>
            <person name="Fraser-Liggett C."/>
            <person name="Carlton J."/>
        </authorList>
    </citation>
    <scope>NUCLEOTIDE SEQUENCE</scope>
    <source>
        <strain evidence="2">G3</strain>
    </source>
</reference>
<evidence type="ECO:0000256" key="1">
    <source>
        <dbReference type="SAM" id="Coils"/>
    </source>
</evidence>
<evidence type="ECO:0000313" key="2">
    <source>
        <dbReference type="EMBL" id="EAY19899.1"/>
    </source>
</evidence>
<reference evidence="2" key="2">
    <citation type="journal article" date="2007" name="Science">
        <title>Draft genome sequence of the sexually transmitted pathogen Trichomonas vaginalis.</title>
        <authorList>
            <person name="Carlton J.M."/>
            <person name="Hirt R.P."/>
            <person name="Silva J.C."/>
            <person name="Delcher A.L."/>
            <person name="Schatz M."/>
            <person name="Zhao Q."/>
            <person name="Wortman J.R."/>
            <person name="Bidwell S.L."/>
            <person name="Alsmark U.C.M."/>
            <person name="Besteiro S."/>
            <person name="Sicheritz-Ponten T."/>
            <person name="Noel C.J."/>
            <person name="Dacks J.B."/>
            <person name="Foster P.G."/>
            <person name="Simillion C."/>
            <person name="Van de Peer Y."/>
            <person name="Miranda-Saavedra D."/>
            <person name="Barton G.J."/>
            <person name="Westrop G.D."/>
            <person name="Mueller S."/>
            <person name="Dessi D."/>
            <person name="Fiori P.L."/>
            <person name="Ren Q."/>
            <person name="Paulsen I."/>
            <person name="Zhang H."/>
            <person name="Bastida-Corcuera F.D."/>
            <person name="Simoes-Barbosa A."/>
            <person name="Brown M.T."/>
            <person name="Hayes R.D."/>
            <person name="Mukherjee M."/>
            <person name="Okumura C.Y."/>
            <person name="Schneider R."/>
            <person name="Smith A.J."/>
            <person name="Vanacova S."/>
            <person name="Villalvazo M."/>
            <person name="Haas B.J."/>
            <person name="Pertea M."/>
            <person name="Feldblyum T.V."/>
            <person name="Utterback T.R."/>
            <person name="Shu C.L."/>
            <person name="Osoegawa K."/>
            <person name="de Jong P.J."/>
            <person name="Hrdy I."/>
            <person name="Horvathova L."/>
            <person name="Zubacova Z."/>
            <person name="Dolezal P."/>
            <person name="Malik S.B."/>
            <person name="Logsdon J.M. Jr."/>
            <person name="Henze K."/>
            <person name="Gupta A."/>
            <person name="Wang C.C."/>
            <person name="Dunne R.L."/>
            <person name="Upcroft J.A."/>
            <person name="Upcroft P."/>
            <person name="White O."/>
            <person name="Salzberg S.L."/>
            <person name="Tang P."/>
            <person name="Chiu C.-H."/>
            <person name="Lee Y.-S."/>
            <person name="Embley T.M."/>
            <person name="Coombs G.H."/>
            <person name="Mottram J.C."/>
            <person name="Tachezy J."/>
            <person name="Fraser-Liggett C.M."/>
            <person name="Johnson P.J."/>
        </authorList>
    </citation>
    <scope>NUCLEOTIDE SEQUENCE [LARGE SCALE GENOMIC DNA]</scope>
    <source>
        <strain evidence="2">G3</strain>
    </source>
</reference>
<dbReference type="VEuPathDB" id="TrichDB:TVAG_130070"/>
<keyword evidence="3" id="KW-1185">Reference proteome</keyword>
<organism evidence="2 3">
    <name type="scientific">Trichomonas vaginalis (strain ATCC PRA-98 / G3)</name>
    <dbReference type="NCBI Taxonomy" id="412133"/>
    <lineage>
        <taxon>Eukaryota</taxon>
        <taxon>Metamonada</taxon>
        <taxon>Parabasalia</taxon>
        <taxon>Trichomonadida</taxon>
        <taxon>Trichomonadidae</taxon>
        <taxon>Trichomonas</taxon>
    </lineage>
</organism>
<accession>A2DIA3</accession>
<dbReference type="KEGG" id="tva:5465429"/>
<dbReference type="AlphaFoldDB" id="A2DIA3"/>
<sequence>MLNDFDFDKMTQEVVQLQDTQKKNEEVKKVMEDMNLHVLNSINSQRQSLLTLSSLCSQLSEIEDRHDKIVNNLKSLRTQLLLTSQKSQQIQQIFNKEKDLWSPDQQNNRQITSTNVTCLKAVNYLNNEMGKIISTCLHSGDMTVSTQELNILTNNFQKIISTYDQTGLIKLSDEDKIQQNKFKLQQLE</sequence>
<proteinExistence type="predicted"/>
<keyword evidence="1" id="KW-0175">Coiled coil</keyword>
<protein>
    <submittedName>
        <fullName evidence="2">Uncharacterized protein</fullName>
    </submittedName>
</protein>
<dbReference type="SMR" id="A2DIA3"/>
<feature type="coiled-coil region" evidence="1">
    <location>
        <begin position="17"/>
        <end position="79"/>
    </location>
</feature>
<dbReference type="RefSeq" id="XP_001580885.1">
    <property type="nucleotide sequence ID" value="XM_001580835.1"/>
</dbReference>
<name>A2DIA3_TRIV3</name>
<dbReference type="EMBL" id="DS113203">
    <property type="protein sequence ID" value="EAY19899.1"/>
    <property type="molecule type" value="Genomic_DNA"/>
</dbReference>
<dbReference type="VEuPathDB" id="TrichDB:TVAGG3_0711930"/>
<dbReference type="Proteomes" id="UP000001542">
    <property type="component" value="Unassembled WGS sequence"/>
</dbReference>